<keyword evidence="3" id="KW-1185">Reference proteome</keyword>
<organism evidence="2 3">
    <name type="scientific">Neptunitalea chrysea</name>
    <dbReference type="NCBI Taxonomy" id="1647581"/>
    <lineage>
        <taxon>Bacteria</taxon>
        <taxon>Pseudomonadati</taxon>
        <taxon>Bacteroidota</taxon>
        <taxon>Flavobacteriia</taxon>
        <taxon>Flavobacteriales</taxon>
        <taxon>Flavobacteriaceae</taxon>
        <taxon>Neptunitalea</taxon>
    </lineage>
</organism>
<comment type="caution">
    <text evidence="2">The sequence shown here is derived from an EMBL/GenBank/DDBJ whole genome shotgun (WGS) entry which is preliminary data.</text>
</comment>
<feature type="transmembrane region" description="Helical" evidence="1">
    <location>
        <begin position="49"/>
        <end position="66"/>
    </location>
</feature>
<keyword evidence="1" id="KW-0472">Membrane</keyword>
<protein>
    <submittedName>
        <fullName evidence="2">Uncharacterized protein</fullName>
    </submittedName>
</protein>
<gene>
    <name evidence="2" type="ORF">NBRC110019_20320</name>
</gene>
<evidence type="ECO:0000313" key="3">
    <source>
        <dbReference type="Proteomes" id="UP001143545"/>
    </source>
</evidence>
<proteinExistence type="predicted"/>
<keyword evidence="1" id="KW-1133">Transmembrane helix</keyword>
<keyword evidence="1" id="KW-0812">Transmembrane</keyword>
<dbReference type="Proteomes" id="UP001143545">
    <property type="component" value="Unassembled WGS sequence"/>
</dbReference>
<sequence length="170" mass="19612">MDMDTYKKFETKLGYCHVLPDRLILTEQSTLVQHIEEYKETNKLPKAHISYLAIVLLLALKSYTAFKDYKFVRSGASVMVILGYIIFIIYNINITTTPMIPKKSIVKIKFKKGTKWLTRARLVVHYKSKKGTLKKRLILFPGALFKGDTKSKEAIDILIKANYLTVHQVL</sequence>
<reference evidence="2" key="1">
    <citation type="submission" date="2022-07" db="EMBL/GenBank/DDBJ databases">
        <title>Taxonomy of Novel Oxalotrophic and Methylotrophic Bacteria.</title>
        <authorList>
            <person name="Sahin N."/>
            <person name="Tani A."/>
        </authorList>
    </citation>
    <scope>NUCLEOTIDE SEQUENCE</scope>
    <source>
        <strain evidence="2">AM327</strain>
    </source>
</reference>
<evidence type="ECO:0000313" key="2">
    <source>
        <dbReference type="EMBL" id="GLB52992.1"/>
    </source>
</evidence>
<name>A0A9W6B7W4_9FLAO</name>
<feature type="transmembrane region" description="Helical" evidence="1">
    <location>
        <begin position="72"/>
        <end position="93"/>
    </location>
</feature>
<dbReference type="EMBL" id="BRVP01000013">
    <property type="protein sequence ID" value="GLB52992.1"/>
    <property type="molecule type" value="Genomic_DNA"/>
</dbReference>
<dbReference type="AlphaFoldDB" id="A0A9W6B7W4"/>
<accession>A0A9W6B7W4</accession>
<evidence type="ECO:0000256" key="1">
    <source>
        <dbReference type="SAM" id="Phobius"/>
    </source>
</evidence>